<protein>
    <submittedName>
        <fullName evidence="2">Uncharacterized protein</fullName>
    </submittedName>
</protein>
<evidence type="ECO:0000256" key="1">
    <source>
        <dbReference type="SAM" id="MobiDB-lite"/>
    </source>
</evidence>
<dbReference type="Proteomes" id="UP000627984">
    <property type="component" value="Unassembled WGS sequence"/>
</dbReference>
<comment type="caution">
    <text evidence="2">The sequence shown here is derived from an EMBL/GenBank/DDBJ whole genome shotgun (WGS) entry which is preliminary data.</text>
</comment>
<evidence type="ECO:0000313" key="2">
    <source>
        <dbReference type="EMBL" id="GGK93889.1"/>
    </source>
</evidence>
<name>A0AA37BMJ8_9ACTN</name>
<proteinExistence type="predicted"/>
<gene>
    <name evidence="2" type="ORF">GCM10010126_61620</name>
</gene>
<dbReference type="AlphaFoldDB" id="A0AA37BMJ8"/>
<reference evidence="2" key="2">
    <citation type="submission" date="2022-09" db="EMBL/GenBank/DDBJ databases">
        <authorList>
            <person name="Sun Q."/>
            <person name="Ohkuma M."/>
        </authorList>
    </citation>
    <scope>NUCLEOTIDE SEQUENCE</scope>
    <source>
        <strain evidence="2">JCM 3093</strain>
    </source>
</reference>
<feature type="region of interest" description="Disordered" evidence="1">
    <location>
        <begin position="1"/>
        <end position="36"/>
    </location>
</feature>
<dbReference type="RefSeq" id="WP_191897915.1">
    <property type="nucleotide sequence ID" value="NZ_BMQD01000028.1"/>
</dbReference>
<reference evidence="2" key="1">
    <citation type="journal article" date="2014" name="Int. J. Syst. Evol. Microbiol.">
        <title>Complete genome sequence of Corynebacterium casei LMG S-19264T (=DSM 44701T), isolated from a smear-ripened cheese.</title>
        <authorList>
            <consortium name="US DOE Joint Genome Institute (JGI-PGF)"/>
            <person name="Walter F."/>
            <person name="Albersmeier A."/>
            <person name="Kalinowski J."/>
            <person name="Ruckert C."/>
        </authorList>
    </citation>
    <scope>NUCLEOTIDE SEQUENCE</scope>
    <source>
        <strain evidence="2">JCM 3093</strain>
    </source>
</reference>
<organism evidence="2 3">
    <name type="scientific">Planomonospora parontospora</name>
    <dbReference type="NCBI Taxonomy" id="58119"/>
    <lineage>
        <taxon>Bacteria</taxon>
        <taxon>Bacillati</taxon>
        <taxon>Actinomycetota</taxon>
        <taxon>Actinomycetes</taxon>
        <taxon>Streptosporangiales</taxon>
        <taxon>Streptosporangiaceae</taxon>
        <taxon>Planomonospora</taxon>
    </lineage>
</organism>
<sequence>MPPAAATRHDVLPGPRDGGVSGHAPLTHGTPGGGRTLTAALNHVDDAAPSMEAAFQQATQRLVSEVFGG</sequence>
<evidence type="ECO:0000313" key="3">
    <source>
        <dbReference type="Proteomes" id="UP000627984"/>
    </source>
</evidence>
<dbReference type="EMBL" id="BMQD01000028">
    <property type="protein sequence ID" value="GGK93889.1"/>
    <property type="molecule type" value="Genomic_DNA"/>
</dbReference>
<accession>A0AA37BMJ8</accession>